<evidence type="ECO:0000313" key="2">
    <source>
        <dbReference type="Proteomes" id="UP000310506"/>
    </source>
</evidence>
<organism evidence="1 2">
    <name type="scientific">Vagococcus silagei</name>
    <dbReference type="NCBI Taxonomy" id="2508885"/>
    <lineage>
        <taxon>Bacteria</taxon>
        <taxon>Bacillati</taxon>
        <taxon>Bacillota</taxon>
        <taxon>Bacilli</taxon>
        <taxon>Lactobacillales</taxon>
        <taxon>Enterococcaceae</taxon>
        <taxon>Vagococcus</taxon>
    </lineage>
</organism>
<keyword evidence="2" id="KW-1185">Reference proteome</keyword>
<dbReference type="Proteomes" id="UP000310506">
    <property type="component" value="Unassembled WGS sequence"/>
</dbReference>
<name>A0A4V3TV44_9ENTE</name>
<evidence type="ECO:0000313" key="1">
    <source>
        <dbReference type="EMBL" id="THB61419.1"/>
    </source>
</evidence>
<proteinExistence type="predicted"/>
<comment type="caution">
    <text evidence="1">The sequence shown here is derived from an EMBL/GenBank/DDBJ whole genome shotgun (WGS) entry which is preliminary data.</text>
</comment>
<dbReference type="OrthoDB" id="2167828at2"/>
<dbReference type="EMBL" id="SDGV01000012">
    <property type="protein sequence ID" value="THB61419.1"/>
    <property type="molecule type" value="Genomic_DNA"/>
</dbReference>
<reference evidence="1 2" key="1">
    <citation type="submission" date="2019-01" db="EMBL/GenBank/DDBJ databases">
        <title>Vagococcus silagei sp. nov. isolated from brewer's grain.</title>
        <authorList>
            <person name="Guu J.-R."/>
        </authorList>
    </citation>
    <scope>NUCLEOTIDE SEQUENCE [LARGE SCALE GENOMIC DNA]</scope>
    <source>
        <strain evidence="1 2">2B-2</strain>
    </source>
</reference>
<gene>
    <name evidence="1" type="ORF">ESZ54_05075</name>
</gene>
<evidence type="ECO:0008006" key="3">
    <source>
        <dbReference type="Google" id="ProtNLM"/>
    </source>
</evidence>
<protein>
    <recommendedName>
        <fullName evidence="3">SuB0782 undefined product 764400:764714 forward MW:11955</fullName>
    </recommendedName>
</protein>
<accession>A0A4V3TV44</accession>
<sequence length="104" mass="12327">MRKKYKKSGYSTKLAEEYIEKSNAIHSISTELEEQYKYEDNKRTDEISGYKAWFSQKDLPPFAVKFEKKIDLPEYLSIVTIENLQAIEVNYNVYFKADDIKVIK</sequence>
<dbReference type="RefSeq" id="WP_136136604.1">
    <property type="nucleotide sequence ID" value="NZ_SDGV01000012.1"/>
</dbReference>
<dbReference type="AlphaFoldDB" id="A0A4V3TV44"/>